<proteinExistence type="predicted"/>
<evidence type="ECO:0000313" key="2">
    <source>
        <dbReference type="Proteomes" id="UP000032142"/>
    </source>
</evidence>
<comment type="caution">
    <text evidence="1">The sequence shown here is derived from an EMBL/GenBank/DDBJ whole genome shotgun (WGS) entry which is preliminary data.</text>
</comment>
<accession>A0A0B0N2Q8</accession>
<organism evidence="1 2">
    <name type="scientific">Gossypium arboreum</name>
    <name type="common">Tree cotton</name>
    <name type="synonym">Gossypium nanking</name>
    <dbReference type="NCBI Taxonomy" id="29729"/>
    <lineage>
        <taxon>Eukaryota</taxon>
        <taxon>Viridiplantae</taxon>
        <taxon>Streptophyta</taxon>
        <taxon>Embryophyta</taxon>
        <taxon>Tracheophyta</taxon>
        <taxon>Spermatophyta</taxon>
        <taxon>Magnoliopsida</taxon>
        <taxon>eudicotyledons</taxon>
        <taxon>Gunneridae</taxon>
        <taxon>Pentapetalae</taxon>
        <taxon>rosids</taxon>
        <taxon>malvids</taxon>
        <taxon>Malvales</taxon>
        <taxon>Malvaceae</taxon>
        <taxon>Malvoideae</taxon>
        <taxon>Gossypium</taxon>
    </lineage>
</organism>
<reference evidence="2" key="1">
    <citation type="submission" date="2014-09" db="EMBL/GenBank/DDBJ databases">
        <authorList>
            <person name="Mudge J."/>
            <person name="Ramaraj T."/>
            <person name="Lindquist I.E."/>
            <person name="Bharti A.K."/>
            <person name="Sundararajan A."/>
            <person name="Cameron C.T."/>
            <person name="Woodward J.E."/>
            <person name="May G.D."/>
            <person name="Brubaker C."/>
            <person name="Broadhvest J."/>
            <person name="Wilkins T.A."/>
        </authorList>
    </citation>
    <scope>NUCLEOTIDE SEQUENCE</scope>
    <source>
        <strain evidence="2">cv. AKA8401</strain>
    </source>
</reference>
<gene>
    <name evidence="1" type="ORF">F383_35420</name>
</gene>
<dbReference type="EMBL" id="JRRC01504756">
    <property type="protein sequence ID" value="KHG08663.1"/>
    <property type="molecule type" value="Genomic_DNA"/>
</dbReference>
<dbReference type="Proteomes" id="UP000032142">
    <property type="component" value="Unassembled WGS sequence"/>
</dbReference>
<evidence type="ECO:0000313" key="1">
    <source>
        <dbReference type="EMBL" id="KHG08663.1"/>
    </source>
</evidence>
<keyword evidence="2" id="KW-1185">Reference proteome</keyword>
<protein>
    <submittedName>
        <fullName evidence="1">Uncharacterized protein</fullName>
    </submittedName>
</protein>
<name>A0A0B0N2Q8_GOSAR</name>
<dbReference type="AlphaFoldDB" id="A0A0B0N2Q8"/>
<sequence>MHPRRFSRTEERGDTRRRPCEELLVGAQLSSIFQKLLVLSATELHFGS</sequence>